<keyword evidence="2" id="KW-1185">Reference proteome</keyword>
<dbReference type="GeneID" id="105366027"/>
<sequence length="169" mass="19470">MSSEVSNDSTSILHKIYTSDPILYKSYVNKKVTITTEDSNVHIGFVYTIDPVSESIVLMQPKEGEEKMQLKIIMRGAIKKFECSFDNEFLLPEMFVAPEIHMPEQELMKRKYSVVKLLLENHFPVSEDKGNLYIKDTLEIRPPFGPDNCICLNSIILNRIQTLLRHASF</sequence>
<protein>
    <submittedName>
        <fullName evidence="3">Gem-associated protein 6-like isoform X1</fullName>
    </submittedName>
</protein>
<evidence type="ECO:0000259" key="1">
    <source>
        <dbReference type="PROSITE" id="PS52001"/>
    </source>
</evidence>
<dbReference type="InterPro" id="IPR009422">
    <property type="entry name" value="Gemin6"/>
</dbReference>
<dbReference type="PANTHER" id="PTHR14710">
    <property type="entry name" value="GEM-ASSOCIATED PROTEIN 6"/>
    <property type="match status" value="1"/>
</dbReference>
<evidence type="ECO:0000313" key="2">
    <source>
        <dbReference type="Proteomes" id="UP000695007"/>
    </source>
</evidence>
<dbReference type="GO" id="GO:0000387">
    <property type="term" value="P:spliceosomal snRNP assembly"/>
    <property type="evidence" value="ECO:0007669"/>
    <property type="project" value="TreeGrafter"/>
</dbReference>
<reference evidence="3" key="1">
    <citation type="submission" date="2025-08" db="UniProtKB">
        <authorList>
            <consortium name="RefSeq"/>
        </authorList>
    </citation>
    <scope>IDENTIFICATION</scope>
</reference>
<dbReference type="Proteomes" id="UP000695007">
    <property type="component" value="Unplaced"/>
</dbReference>
<dbReference type="GO" id="GO:0005634">
    <property type="term" value="C:nucleus"/>
    <property type="evidence" value="ECO:0007669"/>
    <property type="project" value="InterPro"/>
</dbReference>
<evidence type="ECO:0000313" key="3">
    <source>
        <dbReference type="RefSeq" id="XP_011502634.1"/>
    </source>
</evidence>
<organism evidence="2 3">
    <name type="scientific">Ceratosolen solmsi marchali</name>
    <dbReference type="NCBI Taxonomy" id="326594"/>
    <lineage>
        <taxon>Eukaryota</taxon>
        <taxon>Metazoa</taxon>
        <taxon>Ecdysozoa</taxon>
        <taxon>Arthropoda</taxon>
        <taxon>Hexapoda</taxon>
        <taxon>Insecta</taxon>
        <taxon>Pterygota</taxon>
        <taxon>Neoptera</taxon>
        <taxon>Endopterygota</taxon>
        <taxon>Hymenoptera</taxon>
        <taxon>Apocrita</taxon>
        <taxon>Proctotrupomorpha</taxon>
        <taxon>Chalcidoidea</taxon>
        <taxon>Agaonidae</taxon>
        <taxon>Agaoninae</taxon>
        <taxon>Ceratosolen</taxon>
    </lineage>
</organism>
<feature type="domain" description="AD" evidence="1">
    <location>
        <begin position="83"/>
        <end position="169"/>
    </location>
</feature>
<gene>
    <name evidence="3" type="primary">LOC105366027</name>
</gene>
<proteinExistence type="predicted"/>
<dbReference type="PANTHER" id="PTHR14710:SF2">
    <property type="entry name" value="GEM-ASSOCIATED PROTEIN 6"/>
    <property type="match status" value="1"/>
</dbReference>
<name>A0AAJ7DZZ2_9HYME</name>
<dbReference type="GO" id="GO:0000245">
    <property type="term" value="P:spliceosomal complex assembly"/>
    <property type="evidence" value="ECO:0007669"/>
    <property type="project" value="InterPro"/>
</dbReference>
<dbReference type="InterPro" id="IPR046857">
    <property type="entry name" value="Gemin6_Sm-like_dom"/>
</dbReference>
<dbReference type="InterPro" id="IPR047574">
    <property type="entry name" value="AD"/>
</dbReference>
<dbReference type="PROSITE" id="PS52001">
    <property type="entry name" value="AD"/>
    <property type="match status" value="1"/>
</dbReference>
<dbReference type="Gene3D" id="2.30.30.100">
    <property type="match status" value="1"/>
</dbReference>
<dbReference type="CDD" id="cd11676">
    <property type="entry name" value="Gemin6"/>
    <property type="match status" value="1"/>
</dbReference>
<dbReference type="InterPro" id="IPR046856">
    <property type="entry name" value="Gemin6_C"/>
</dbReference>
<dbReference type="AlphaFoldDB" id="A0AAJ7DZZ2"/>
<dbReference type="KEGG" id="csol:105366027"/>
<accession>A0AAJ7DZZ2</accession>
<dbReference type="Pfam" id="PF06372">
    <property type="entry name" value="Gemin6"/>
    <property type="match status" value="1"/>
</dbReference>
<dbReference type="GO" id="GO:0032797">
    <property type="term" value="C:SMN complex"/>
    <property type="evidence" value="ECO:0007669"/>
    <property type="project" value="TreeGrafter"/>
</dbReference>
<dbReference type="Pfam" id="PF20417">
    <property type="entry name" value="Gemin6_C"/>
    <property type="match status" value="1"/>
</dbReference>
<dbReference type="RefSeq" id="XP_011502634.1">
    <property type="nucleotide sequence ID" value="XM_011504332.1"/>
</dbReference>